<evidence type="ECO:0000313" key="8">
    <source>
        <dbReference type="Proteomes" id="UP000334019"/>
    </source>
</evidence>
<name>A0A5Q2RF12_9ACTN</name>
<evidence type="ECO:0000256" key="3">
    <source>
        <dbReference type="ARBA" id="ARBA00008770"/>
    </source>
</evidence>
<dbReference type="PANTHER" id="PTHR43768:SF3">
    <property type="entry name" value="TREHALOSE 6-PHOSPHATE PHOSPHATASE"/>
    <property type="match status" value="1"/>
</dbReference>
<dbReference type="AlphaFoldDB" id="A0A5Q2RF12"/>
<keyword evidence="4 6" id="KW-0378">Hydrolase</keyword>
<dbReference type="KEGG" id="atq:GH723_10050"/>
<dbReference type="PANTHER" id="PTHR43768">
    <property type="entry name" value="TREHALOSE 6-PHOSPHATE PHOSPHATASE"/>
    <property type="match status" value="1"/>
</dbReference>
<dbReference type="SUPFAM" id="SSF56784">
    <property type="entry name" value="HAD-like"/>
    <property type="match status" value="1"/>
</dbReference>
<dbReference type="InterPro" id="IPR006379">
    <property type="entry name" value="HAD-SF_hydro_IIB"/>
</dbReference>
<comment type="function">
    <text evidence="5 6">Removes the phosphate from trehalose 6-phosphate to produce free trehalose.</text>
</comment>
<dbReference type="GO" id="GO:0005992">
    <property type="term" value="P:trehalose biosynthetic process"/>
    <property type="evidence" value="ECO:0007669"/>
    <property type="project" value="UniProtKB-UniPathway"/>
</dbReference>
<keyword evidence="8" id="KW-1185">Reference proteome</keyword>
<dbReference type="Pfam" id="PF02358">
    <property type="entry name" value="Trehalose_PPase"/>
    <property type="match status" value="1"/>
</dbReference>
<gene>
    <name evidence="7" type="primary">otsB</name>
    <name evidence="7" type="ORF">GH723_10050</name>
</gene>
<sequence>MVTPATPRPIGDVPHALAAWPTIAAELEHRAIAVFLDFDGTLSPIVADPAAAALLPGVQPVVARLARQVPVAVVSGRGAADVAERVGVPGIHVAGSHGFEIIAPDGSSHDQPDAAASLAALEAALDELETAVGDVPGVVLEPKRFGLTVHDRMVADADAEAVRAAATTTGERLGLRVTHGKRVTELRPDVDWDKGRAVRWLLDRLGDADVVAVYVGDDRTDEDAFAALGPDALTVMVAAPDDERMTRARFTVADPGQVRDLLARLADHLDTTES</sequence>
<comment type="cofactor">
    <cofactor evidence="6">
        <name>Mg(2+)</name>
        <dbReference type="ChEBI" id="CHEBI:18420"/>
    </cofactor>
</comment>
<evidence type="ECO:0000256" key="2">
    <source>
        <dbReference type="ARBA" id="ARBA00005199"/>
    </source>
</evidence>
<dbReference type="GO" id="GO:0046872">
    <property type="term" value="F:metal ion binding"/>
    <property type="evidence" value="ECO:0007669"/>
    <property type="project" value="UniProtKB-KW"/>
</dbReference>
<dbReference type="NCBIfam" id="TIGR01484">
    <property type="entry name" value="HAD-SF-IIB"/>
    <property type="match status" value="1"/>
</dbReference>
<proteinExistence type="inferred from homology"/>
<dbReference type="EMBL" id="CP045851">
    <property type="protein sequence ID" value="QGG95409.1"/>
    <property type="molecule type" value="Genomic_DNA"/>
</dbReference>
<protein>
    <recommendedName>
        <fullName evidence="6">Trehalose 6-phosphate phosphatase</fullName>
        <ecNumber evidence="6">3.1.3.12</ecNumber>
    </recommendedName>
</protein>
<dbReference type="InterPro" id="IPR003337">
    <property type="entry name" value="Trehalose_PPase"/>
</dbReference>
<accession>A0A5Q2RF12</accession>
<keyword evidence="6" id="KW-0460">Magnesium</keyword>
<dbReference type="InterPro" id="IPR044651">
    <property type="entry name" value="OTSB-like"/>
</dbReference>
<evidence type="ECO:0000256" key="6">
    <source>
        <dbReference type="RuleBase" id="RU361117"/>
    </source>
</evidence>
<dbReference type="GO" id="GO:0004805">
    <property type="term" value="F:trehalose-phosphatase activity"/>
    <property type="evidence" value="ECO:0007669"/>
    <property type="project" value="UniProtKB-EC"/>
</dbReference>
<dbReference type="InterPro" id="IPR036412">
    <property type="entry name" value="HAD-like_sf"/>
</dbReference>
<comment type="catalytic activity">
    <reaction evidence="1 6">
        <text>alpha,alpha-trehalose 6-phosphate + H2O = alpha,alpha-trehalose + phosphate</text>
        <dbReference type="Rhea" id="RHEA:23420"/>
        <dbReference type="ChEBI" id="CHEBI:15377"/>
        <dbReference type="ChEBI" id="CHEBI:16551"/>
        <dbReference type="ChEBI" id="CHEBI:43474"/>
        <dbReference type="ChEBI" id="CHEBI:58429"/>
        <dbReference type="EC" id="3.1.3.12"/>
    </reaction>
</comment>
<dbReference type="UniPathway" id="UPA00299"/>
<dbReference type="NCBIfam" id="TIGR00685">
    <property type="entry name" value="T6PP"/>
    <property type="match status" value="1"/>
</dbReference>
<keyword evidence="6" id="KW-0479">Metal-binding</keyword>
<evidence type="ECO:0000256" key="1">
    <source>
        <dbReference type="ARBA" id="ARBA00000500"/>
    </source>
</evidence>
<evidence type="ECO:0000256" key="4">
    <source>
        <dbReference type="ARBA" id="ARBA00022801"/>
    </source>
</evidence>
<dbReference type="Gene3D" id="3.30.70.1020">
    <property type="entry name" value="Trehalose-6-phosphate phosphatase related protein, domain 2"/>
    <property type="match status" value="1"/>
</dbReference>
<dbReference type="EC" id="3.1.3.12" evidence="6"/>
<dbReference type="InterPro" id="IPR023214">
    <property type="entry name" value="HAD_sf"/>
</dbReference>
<comment type="similarity">
    <text evidence="3 6">Belongs to the trehalose phosphatase family.</text>
</comment>
<evidence type="ECO:0000256" key="5">
    <source>
        <dbReference type="ARBA" id="ARBA00024179"/>
    </source>
</evidence>
<reference evidence="7 8" key="1">
    <citation type="submission" date="2019-11" db="EMBL/GenBank/DDBJ databases">
        <authorList>
            <person name="He Y."/>
        </authorList>
    </citation>
    <scope>NUCLEOTIDE SEQUENCE [LARGE SCALE GENOMIC DNA]</scope>
    <source>
        <strain evidence="7 8">SCSIO 58843</strain>
    </source>
</reference>
<evidence type="ECO:0000313" key="7">
    <source>
        <dbReference type="EMBL" id="QGG95409.1"/>
    </source>
</evidence>
<comment type="pathway">
    <text evidence="2 6">Glycan biosynthesis; trehalose biosynthesis.</text>
</comment>
<dbReference type="Gene3D" id="3.40.50.1000">
    <property type="entry name" value="HAD superfamily/HAD-like"/>
    <property type="match status" value="1"/>
</dbReference>
<organism evidence="7 8">
    <name type="scientific">Actinomarinicola tropica</name>
    <dbReference type="NCBI Taxonomy" id="2789776"/>
    <lineage>
        <taxon>Bacteria</taxon>
        <taxon>Bacillati</taxon>
        <taxon>Actinomycetota</taxon>
        <taxon>Acidimicrobiia</taxon>
        <taxon>Acidimicrobiales</taxon>
        <taxon>Iamiaceae</taxon>
        <taxon>Actinomarinicola</taxon>
    </lineage>
</organism>
<dbReference type="Proteomes" id="UP000334019">
    <property type="component" value="Chromosome"/>
</dbReference>